<keyword evidence="3" id="KW-1185">Reference proteome</keyword>
<dbReference type="InterPro" id="IPR057666">
    <property type="entry name" value="DrpA_SLOG"/>
</dbReference>
<sequence>MRQPTFFMAFDYDYTGNLALLDRRKVAFFASRVVSPAVEEQALRWAKACCATDRVVISGFQSPLEKSVFELLLKARHPVIWALGRTLYRRYPPAVEEALAEQRILIFAVRNARRTGWQTAQTRNYTIATMAEESVYALRSDRRPSSLDVLCGLELGRKPVRCFPQ</sequence>
<organism evidence="2 3">
    <name type="scientific">Alistipes shahii WAL 8301</name>
    <dbReference type="NCBI Taxonomy" id="717959"/>
    <lineage>
        <taxon>Bacteria</taxon>
        <taxon>Pseudomonadati</taxon>
        <taxon>Bacteroidota</taxon>
        <taxon>Bacteroidia</taxon>
        <taxon>Bacteroidales</taxon>
        <taxon>Rikenellaceae</taxon>
        <taxon>Alistipes</taxon>
    </lineage>
</organism>
<protein>
    <recommendedName>
        <fullName evidence="1">Smf/DprA SLOG domain-containing protein</fullName>
    </recommendedName>
</protein>
<gene>
    <name evidence="2" type="ORF">AL1_07560</name>
</gene>
<dbReference type="Gene3D" id="3.40.50.450">
    <property type="match status" value="1"/>
</dbReference>
<evidence type="ECO:0000259" key="1">
    <source>
        <dbReference type="Pfam" id="PF02481"/>
    </source>
</evidence>
<dbReference type="Proteomes" id="UP000008794">
    <property type="component" value="Chromosome"/>
</dbReference>
<dbReference type="EMBL" id="FP929032">
    <property type="protein sequence ID" value="CBK63328.1"/>
    <property type="molecule type" value="Genomic_DNA"/>
</dbReference>
<dbReference type="Pfam" id="PF02481">
    <property type="entry name" value="DNA_processg_A"/>
    <property type="match status" value="1"/>
</dbReference>
<dbReference type="PATRIC" id="fig|717959.3.peg.2316"/>
<dbReference type="AlphaFoldDB" id="D4IK66"/>
<dbReference type="HOGENOM" id="CLU_117088_0_0_10"/>
<proteinExistence type="predicted"/>
<reference evidence="2 3" key="2">
    <citation type="submission" date="2010-03" db="EMBL/GenBank/DDBJ databases">
        <authorList>
            <person name="Pajon A."/>
        </authorList>
    </citation>
    <scope>NUCLEOTIDE SEQUENCE [LARGE SCALE GENOMIC DNA]</scope>
    <source>
        <strain evidence="2 3">WAL 8301</strain>
    </source>
</reference>
<feature type="domain" description="Smf/DprA SLOG" evidence="1">
    <location>
        <begin position="14"/>
        <end position="157"/>
    </location>
</feature>
<evidence type="ECO:0000313" key="3">
    <source>
        <dbReference type="Proteomes" id="UP000008794"/>
    </source>
</evidence>
<reference evidence="2 3" key="1">
    <citation type="submission" date="2010-03" db="EMBL/GenBank/DDBJ databases">
        <title>The genome sequence of Alistipes shahii WAL 8301.</title>
        <authorList>
            <consortium name="metaHIT consortium -- http://www.metahit.eu/"/>
            <person name="Pajon A."/>
            <person name="Turner K."/>
            <person name="Parkhill J."/>
        </authorList>
    </citation>
    <scope>NUCLEOTIDE SEQUENCE [LARGE SCALE GENOMIC DNA]</scope>
    <source>
        <strain evidence="2 3">WAL 8301</strain>
    </source>
</reference>
<dbReference type="STRING" id="717959.AL1_07560"/>
<name>D4IK66_9BACT</name>
<accession>D4IK66</accession>
<evidence type="ECO:0000313" key="2">
    <source>
        <dbReference type="EMBL" id="CBK63328.1"/>
    </source>
</evidence>
<dbReference type="KEGG" id="ash:AL1_07560"/>